<evidence type="ECO:0000313" key="2">
    <source>
        <dbReference type="EMBL" id="CSB11404.1"/>
    </source>
</evidence>
<evidence type="ECO:0000313" key="3">
    <source>
        <dbReference type="Proteomes" id="UP000044806"/>
    </source>
</evidence>
<evidence type="ECO:0000256" key="1">
    <source>
        <dbReference type="SAM" id="MobiDB-lite"/>
    </source>
</evidence>
<reference evidence="2 3" key="1">
    <citation type="submission" date="2015-07" db="EMBL/GenBank/DDBJ databases">
        <authorList>
            <consortium name="Pathogen Informatics"/>
        </authorList>
    </citation>
    <scope>NUCLEOTIDE SEQUENCE [LARGE SCALE GENOMIC DNA]</scope>
    <source>
        <strain evidence="2 3">A51</strain>
    </source>
</reference>
<gene>
    <name evidence="2" type="ORF">ERS013165_03425</name>
</gene>
<dbReference type="AlphaFoldDB" id="A0A655RU97"/>
<protein>
    <submittedName>
        <fullName evidence="2">Uncharacterized protein</fullName>
    </submittedName>
</protein>
<proteinExistence type="predicted"/>
<sequence>MLRSPMMMVCGTPISSISENMTPGRSLRSSNSTSMPAAVNSAYNFSAAC</sequence>
<accession>A0A655RU97</accession>
<feature type="region of interest" description="Disordered" evidence="1">
    <location>
        <begin position="14"/>
        <end position="35"/>
    </location>
</feature>
<dbReference type="Proteomes" id="UP000044806">
    <property type="component" value="Unassembled WGS sequence"/>
</dbReference>
<name>A0A655RU97_VIBCL</name>
<dbReference type="EMBL" id="CWOW01000026">
    <property type="protein sequence ID" value="CSB11404.1"/>
    <property type="molecule type" value="Genomic_DNA"/>
</dbReference>
<organism evidence="2 3">
    <name type="scientific">Vibrio cholerae</name>
    <dbReference type="NCBI Taxonomy" id="666"/>
    <lineage>
        <taxon>Bacteria</taxon>
        <taxon>Pseudomonadati</taxon>
        <taxon>Pseudomonadota</taxon>
        <taxon>Gammaproteobacteria</taxon>
        <taxon>Vibrionales</taxon>
        <taxon>Vibrionaceae</taxon>
        <taxon>Vibrio</taxon>
    </lineage>
</organism>